<dbReference type="InterPro" id="IPR036890">
    <property type="entry name" value="HATPase_C_sf"/>
</dbReference>
<keyword evidence="7" id="KW-0812">Transmembrane</keyword>
<protein>
    <recommendedName>
        <fullName evidence="3">histidine kinase</fullName>
        <ecNumber evidence="3">2.7.13.3</ecNumber>
    </recommendedName>
</protein>
<dbReference type="InterPro" id="IPR004358">
    <property type="entry name" value="Sig_transdc_His_kin-like_C"/>
</dbReference>
<comment type="catalytic activity">
    <reaction evidence="1">
        <text>ATP + protein L-histidine = ADP + protein N-phospho-L-histidine.</text>
        <dbReference type="EC" id="2.7.13.3"/>
    </reaction>
</comment>
<keyword evidence="17" id="KW-1185">Reference proteome</keyword>
<feature type="domain" description="Histidine kinase" evidence="15">
    <location>
        <begin position="43"/>
        <end position="262"/>
    </location>
</feature>
<comment type="subcellular location">
    <subcellularLocation>
        <location evidence="2">Cell membrane</location>
        <topology evidence="2">Multi-pass membrane protein</topology>
    </subcellularLocation>
</comment>
<evidence type="ECO:0000256" key="9">
    <source>
        <dbReference type="ARBA" id="ARBA00022777"/>
    </source>
</evidence>
<evidence type="ECO:0000256" key="5">
    <source>
        <dbReference type="ARBA" id="ARBA00022553"/>
    </source>
</evidence>
<keyword evidence="9 16" id="KW-0418">Kinase</keyword>
<dbReference type="PRINTS" id="PR00344">
    <property type="entry name" value="BCTRLSENSOR"/>
</dbReference>
<evidence type="ECO:0000259" key="15">
    <source>
        <dbReference type="PROSITE" id="PS50109"/>
    </source>
</evidence>
<dbReference type="Gene3D" id="1.10.287.130">
    <property type="match status" value="1"/>
</dbReference>
<evidence type="ECO:0000256" key="6">
    <source>
        <dbReference type="ARBA" id="ARBA00022679"/>
    </source>
</evidence>
<dbReference type="InterPro" id="IPR050351">
    <property type="entry name" value="BphY/WalK/GraS-like"/>
</dbReference>
<evidence type="ECO:0000256" key="12">
    <source>
        <dbReference type="ARBA" id="ARBA00023012"/>
    </source>
</evidence>
<dbReference type="SUPFAM" id="SSF47384">
    <property type="entry name" value="Homodimeric domain of signal transducing histidine kinase"/>
    <property type="match status" value="1"/>
</dbReference>
<dbReference type="PANTHER" id="PTHR45453">
    <property type="entry name" value="PHOSPHATE REGULON SENSOR PROTEIN PHOR"/>
    <property type="match status" value="1"/>
</dbReference>
<dbReference type="Pfam" id="PF02518">
    <property type="entry name" value="HATPase_c"/>
    <property type="match status" value="1"/>
</dbReference>
<evidence type="ECO:0000256" key="2">
    <source>
        <dbReference type="ARBA" id="ARBA00004651"/>
    </source>
</evidence>
<feature type="compositionally biased region" description="Low complexity" evidence="14">
    <location>
        <begin position="71"/>
        <end position="80"/>
    </location>
</feature>
<evidence type="ECO:0000256" key="8">
    <source>
        <dbReference type="ARBA" id="ARBA00022741"/>
    </source>
</evidence>
<keyword evidence="6" id="KW-0808">Transferase</keyword>
<dbReference type="GO" id="GO:0016301">
    <property type="term" value="F:kinase activity"/>
    <property type="evidence" value="ECO:0007669"/>
    <property type="project" value="UniProtKB-KW"/>
</dbReference>
<feature type="non-terminal residue" evidence="16">
    <location>
        <position position="1"/>
    </location>
</feature>
<keyword evidence="8" id="KW-0547">Nucleotide-binding</keyword>
<dbReference type="Gene3D" id="3.30.565.10">
    <property type="entry name" value="Histidine kinase-like ATPase, C-terminal domain"/>
    <property type="match status" value="1"/>
</dbReference>
<sequence>VRSGVTGDQLAVQRLLQAQHEAYMNELSRYRKQQEIHQHFIHQWVHQMKTPISVIDLMIQHAEQAQEENNSPSSTQSLSSIREETERLTRGLDMMLYTARLDKFELDVRIRTVPLHEIARRVVNSYKRLCIKYSIYPQITGEALVQTDEKWIAFVMNQLVGNAIKYSKHKQGTKKLLLLIETENGKTALKVKDEGIGIPAHDLPRVFDPFFTGDNGRLVEESTGMGLFLAKSVCGKLGHGLAVESVPGGGGTTLTISFASQSLFKFNGK</sequence>
<dbReference type="Proteomes" id="UP001519887">
    <property type="component" value="Unassembled WGS sequence"/>
</dbReference>
<organism evidence="16 17">
    <name type="scientific">Paenibacillus sepulcri</name>
    <dbReference type="NCBI Taxonomy" id="359917"/>
    <lineage>
        <taxon>Bacteria</taxon>
        <taxon>Bacillati</taxon>
        <taxon>Bacillota</taxon>
        <taxon>Bacilli</taxon>
        <taxon>Bacillales</taxon>
        <taxon>Paenibacillaceae</taxon>
        <taxon>Paenibacillus</taxon>
    </lineage>
</organism>
<dbReference type="SMART" id="SM00387">
    <property type="entry name" value="HATPase_c"/>
    <property type="match status" value="1"/>
</dbReference>
<dbReference type="PANTHER" id="PTHR45453:SF2">
    <property type="entry name" value="HISTIDINE KINASE"/>
    <property type="match status" value="1"/>
</dbReference>
<evidence type="ECO:0000256" key="1">
    <source>
        <dbReference type="ARBA" id="ARBA00000085"/>
    </source>
</evidence>
<evidence type="ECO:0000313" key="16">
    <source>
        <dbReference type="EMBL" id="MBW7455066.1"/>
    </source>
</evidence>
<evidence type="ECO:0000256" key="11">
    <source>
        <dbReference type="ARBA" id="ARBA00022989"/>
    </source>
</evidence>
<keyword evidence="4" id="KW-1003">Cell membrane</keyword>
<comment type="caution">
    <text evidence="16">The sequence shown here is derived from an EMBL/GenBank/DDBJ whole genome shotgun (WGS) entry which is preliminary data.</text>
</comment>
<dbReference type="InterPro" id="IPR003594">
    <property type="entry name" value="HATPase_dom"/>
</dbReference>
<gene>
    <name evidence="16" type="ORF">K0U00_13580</name>
</gene>
<dbReference type="InterPro" id="IPR003661">
    <property type="entry name" value="HisK_dim/P_dom"/>
</dbReference>
<dbReference type="PROSITE" id="PS50109">
    <property type="entry name" value="HIS_KIN"/>
    <property type="match status" value="1"/>
</dbReference>
<evidence type="ECO:0000256" key="14">
    <source>
        <dbReference type="SAM" id="MobiDB-lite"/>
    </source>
</evidence>
<dbReference type="Pfam" id="PF00512">
    <property type="entry name" value="HisKA"/>
    <property type="match status" value="1"/>
</dbReference>
<evidence type="ECO:0000256" key="10">
    <source>
        <dbReference type="ARBA" id="ARBA00022840"/>
    </source>
</evidence>
<dbReference type="EC" id="2.7.13.3" evidence="3"/>
<dbReference type="InterPro" id="IPR036097">
    <property type="entry name" value="HisK_dim/P_sf"/>
</dbReference>
<keyword evidence="12" id="KW-0902">Two-component regulatory system</keyword>
<dbReference type="EMBL" id="JAHZIK010000297">
    <property type="protein sequence ID" value="MBW7455066.1"/>
    <property type="molecule type" value="Genomic_DNA"/>
</dbReference>
<dbReference type="SUPFAM" id="SSF55874">
    <property type="entry name" value="ATPase domain of HSP90 chaperone/DNA topoisomerase II/histidine kinase"/>
    <property type="match status" value="1"/>
</dbReference>
<keyword evidence="13" id="KW-0472">Membrane</keyword>
<keyword evidence="11" id="KW-1133">Transmembrane helix</keyword>
<evidence type="ECO:0000256" key="7">
    <source>
        <dbReference type="ARBA" id="ARBA00022692"/>
    </source>
</evidence>
<proteinExistence type="predicted"/>
<feature type="region of interest" description="Disordered" evidence="14">
    <location>
        <begin position="63"/>
        <end position="82"/>
    </location>
</feature>
<dbReference type="SMART" id="SM00388">
    <property type="entry name" value="HisKA"/>
    <property type="match status" value="1"/>
</dbReference>
<keyword evidence="10" id="KW-0067">ATP-binding</keyword>
<name>A0ABS7C2E7_9BACL</name>
<keyword evidence="5" id="KW-0597">Phosphoprotein</keyword>
<accession>A0ABS7C2E7</accession>
<dbReference type="InterPro" id="IPR005467">
    <property type="entry name" value="His_kinase_dom"/>
</dbReference>
<evidence type="ECO:0000313" key="17">
    <source>
        <dbReference type="Proteomes" id="UP001519887"/>
    </source>
</evidence>
<evidence type="ECO:0000256" key="4">
    <source>
        <dbReference type="ARBA" id="ARBA00022475"/>
    </source>
</evidence>
<evidence type="ECO:0000256" key="13">
    <source>
        <dbReference type="ARBA" id="ARBA00023136"/>
    </source>
</evidence>
<dbReference type="CDD" id="cd00082">
    <property type="entry name" value="HisKA"/>
    <property type="match status" value="1"/>
</dbReference>
<evidence type="ECO:0000256" key="3">
    <source>
        <dbReference type="ARBA" id="ARBA00012438"/>
    </source>
</evidence>
<reference evidence="16 17" key="1">
    <citation type="submission" date="2021-07" db="EMBL/GenBank/DDBJ databases">
        <title>Paenibacillus radiodurans sp. nov., isolated from the southeastern edge of Tengger Desert.</title>
        <authorList>
            <person name="Zhang G."/>
        </authorList>
    </citation>
    <scope>NUCLEOTIDE SEQUENCE [LARGE SCALE GENOMIC DNA]</scope>
    <source>
        <strain evidence="16 17">CCM 7311</strain>
    </source>
</reference>